<evidence type="ECO:0000313" key="2">
    <source>
        <dbReference type="EMBL" id="CAD9011859.1"/>
    </source>
</evidence>
<gene>
    <name evidence="2" type="ORF">EGYM00392_LOCUS22960</name>
</gene>
<feature type="region of interest" description="Disordered" evidence="1">
    <location>
        <begin position="1"/>
        <end position="37"/>
    </location>
</feature>
<dbReference type="EMBL" id="HBGA01061882">
    <property type="protein sequence ID" value="CAD9011859.1"/>
    <property type="molecule type" value="Transcribed_RNA"/>
</dbReference>
<name>A0A7S1IGF1_9EUGL</name>
<reference evidence="2" key="1">
    <citation type="submission" date="2021-01" db="EMBL/GenBank/DDBJ databases">
        <authorList>
            <person name="Corre E."/>
            <person name="Pelletier E."/>
            <person name="Niang G."/>
            <person name="Scheremetjew M."/>
            <person name="Finn R."/>
            <person name="Kale V."/>
            <person name="Holt S."/>
            <person name="Cochrane G."/>
            <person name="Meng A."/>
            <person name="Brown T."/>
            <person name="Cohen L."/>
        </authorList>
    </citation>
    <scope>NUCLEOTIDE SEQUENCE</scope>
    <source>
        <strain evidence="2">NIES-381</strain>
    </source>
</reference>
<organism evidence="2">
    <name type="scientific">Eutreptiella gymnastica</name>
    <dbReference type="NCBI Taxonomy" id="73025"/>
    <lineage>
        <taxon>Eukaryota</taxon>
        <taxon>Discoba</taxon>
        <taxon>Euglenozoa</taxon>
        <taxon>Euglenida</taxon>
        <taxon>Spirocuta</taxon>
        <taxon>Euglenophyceae</taxon>
        <taxon>Eutreptiales</taxon>
        <taxon>Eutreptiaceae</taxon>
        <taxon>Eutreptiella</taxon>
    </lineage>
</organism>
<feature type="compositionally biased region" description="Basic and acidic residues" evidence="1">
    <location>
        <begin position="12"/>
        <end position="28"/>
    </location>
</feature>
<accession>A0A7S1IGF1</accession>
<evidence type="ECO:0000256" key="1">
    <source>
        <dbReference type="SAM" id="MobiDB-lite"/>
    </source>
</evidence>
<sequence>MPRGGMQLAEHSTGRDGSRTDGTRHDSLKQSSTKQSVRRWRVNTNRYTWLNCPGCKREQHYWLCPMSHSGQNRTLLTDRLAEDVADFSDGRLSRFSCSTLYFLCRWMTWIQNGRTVGAFDSLSSHNGSRQEGGRKGGIPAAWHGWNSAGLVIISALPCPSAPQRSGEAVASNGPMGQSGIMTAK</sequence>
<feature type="region of interest" description="Disordered" evidence="1">
    <location>
        <begin position="163"/>
        <end position="184"/>
    </location>
</feature>
<protein>
    <submittedName>
        <fullName evidence="2">Uncharacterized protein</fullName>
    </submittedName>
</protein>
<dbReference type="AlphaFoldDB" id="A0A7S1IGF1"/>
<proteinExistence type="predicted"/>